<keyword evidence="2" id="KW-1185">Reference proteome</keyword>
<accession>M2MYU1</accession>
<dbReference type="Proteomes" id="UP000011761">
    <property type="component" value="Unassembled WGS sequence"/>
</dbReference>
<protein>
    <submittedName>
        <fullName evidence="1">Uncharacterized protein</fullName>
    </submittedName>
</protein>
<dbReference type="AlphaFoldDB" id="M2MYU1"/>
<organism evidence="1 2">
    <name type="scientific">Baudoinia panamericana (strain UAMH 10762)</name>
    <name type="common">Angels' share fungus</name>
    <name type="synonym">Baudoinia compniacensis (strain UAMH 10762)</name>
    <dbReference type="NCBI Taxonomy" id="717646"/>
    <lineage>
        <taxon>Eukaryota</taxon>
        <taxon>Fungi</taxon>
        <taxon>Dikarya</taxon>
        <taxon>Ascomycota</taxon>
        <taxon>Pezizomycotina</taxon>
        <taxon>Dothideomycetes</taxon>
        <taxon>Dothideomycetidae</taxon>
        <taxon>Mycosphaerellales</taxon>
        <taxon>Teratosphaeriaceae</taxon>
        <taxon>Baudoinia</taxon>
    </lineage>
</organism>
<name>M2MYU1_BAUPA</name>
<evidence type="ECO:0000313" key="2">
    <source>
        <dbReference type="Proteomes" id="UP000011761"/>
    </source>
</evidence>
<proteinExistence type="predicted"/>
<sequence length="150" mass="17506">MHWWELHAKLETSGTFFTTLMFVKRAGPRFSFSIPQTCIAVTFSCMRHAWTKVPGTFPALFARVVALCITRTRHDPTEERKCRCLAKRWKFQTLMSEESLPDPTACDAEFARRLLRDRLLAFLYKWKALQASRVPKPGNSDRWLISVERP</sequence>
<dbReference type="RefSeq" id="XP_007680927.1">
    <property type="nucleotide sequence ID" value="XM_007682737.1"/>
</dbReference>
<evidence type="ECO:0000313" key="1">
    <source>
        <dbReference type="EMBL" id="EMC91844.1"/>
    </source>
</evidence>
<dbReference type="KEGG" id="bcom:BAUCODRAFT_38985"/>
<gene>
    <name evidence="1" type="ORF">BAUCODRAFT_38985</name>
</gene>
<reference evidence="1 2" key="1">
    <citation type="journal article" date="2012" name="PLoS Pathog.">
        <title>Diverse lifestyles and strategies of plant pathogenesis encoded in the genomes of eighteen Dothideomycetes fungi.</title>
        <authorList>
            <person name="Ohm R.A."/>
            <person name="Feau N."/>
            <person name="Henrissat B."/>
            <person name="Schoch C.L."/>
            <person name="Horwitz B.A."/>
            <person name="Barry K.W."/>
            <person name="Condon B.J."/>
            <person name="Copeland A.C."/>
            <person name="Dhillon B."/>
            <person name="Glaser F."/>
            <person name="Hesse C.N."/>
            <person name="Kosti I."/>
            <person name="LaButti K."/>
            <person name="Lindquist E.A."/>
            <person name="Lucas S."/>
            <person name="Salamov A.A."/>
            <person name="Bradshaw R.E."/>
            <person name="Ciuffetti L."/>
            <person name="Hamelin R.C."/>
            <person name="Kema G.H.J."/>
            <person name="Lawrence C."/>
            <person name="Scott J.A."/>
            <person name="Spatafora J.W."/>
            <person name="Turgeon B.G."/>
            <person name="de Wit P.J.G.M."/>
            <person name="Zhong S."/>
            <person name="Goodwin S.B."/>
            <person name="Grigoriev I.V."/>
        </authorList>
    </citation>
    <scope>NUCLEOTIDE SEQUENCE [LARGE SCALE GENOMIC DNA]</scope>
    <source>
        <strain evidence="1 2">UAMH 10762</strain>
    </source>
</reference>
<dbReference type="EMBL" id="KB445563">
    <property type="protein sequence ID" value="EMC91844.1"/>
    <property type="molecule type" value="Genomic_DNA"/>
</dbReference>
<dbReference type="HOGENOM" id="CLU_1740157_0_0_1"/>
<dbReference type="GeneID" id="19113682"/>